<dbReference type="Proteomes" id="UP001200145">
    <property type="component" value="Unassembled WGS sequence"/>
</dbReference>
<comment type="similarity">
    <text evidence="7">Belongs to the metallo-dependent hydrolases superfamily. HutI family.</text>
</comment>
<evidence type="ECO:0000256" key="3">
    <source>
        <dbReference type="ARBA" id="ARBA00022801"/>
    </source>
</evidence>
<sequence length="411" mass="44882">MRILFRHIKSLVGIGQPDAPLRGDELAMLPSLENAWLLIEDECIHSYGREEEQAPPASDRILNCSNRFILPSFCDSHTHLVFAGSREAEFVDKIKGKTYAEIAAKGGGIHASAGKLAAMPEEQLFRESMIKLDKIAAAGTGAIEIKSGYGLTVDAELKMLRVIKQLKIHHRLPIKATFLGAHAIPPEFKEDREAYIRLLIKDILPVIREEKLADYVDVFCEKGFFTPEETIRICEAGKSIGLIPKIHANQLNVSGGVQAGIQVGALSVDHLESMDEEAITALAASSTIGTLLPGAAYFLRMPYPPARELMKAGAALALASDYNPGSSPSFNMQQVFSMACIQLRMLPEEALQATTINGAFAMQLEKQAGSIYPGKWANLLLTRTIPSLAYLPYAFGESCIEQVYLKGSPIK</sequence>
<keyword evidence="10" id="KW-1185">Reference proteome</keyword>
<keyword evidence="4 7" id="KW-0369">Histidine metabolism</keyword>
<feature type="binding site" evidence="7">
    <location>
        <position position="149"/>
    </location>
    <ligand>
        <name>4-imidazolone-5-propanoate</name>
        <dbReference type="ChEBI" id="CHEBI:77893"/>
    </ligand>
</feature>
<dbReference type="InterPro" id="IPR005920">
    <property type="entry name" value="HutI"/>
</dbReference>
<dbReference type="SUPFAM" id="SSF51338">
    <property type="entry name" value="Composite domain of metallo-dependent hydrolases"/>
    <property type="match status" value="1"/>
</dbReference>
<reference evidence="9 10" key="1">
    <citation type="submission" date="2022-01" db="EMBL/GenBank/DDBJ databases">
        <title>Flavihumibacter sp. nov., isolated from sediment of a river.</title>
        <authorList>
            <person name="Liu H."/>
        </authorList>
    </citation>
    <scope>NUCLEOTIDE SEQUENCE [LARGE SCALE GENOMIC DNA]</scope>
    <source>
        <strain evidence="9 10">RY-1</strain>
    </source>
</reference>
<dbReference type="Gene3D" id="2.30.40.10">
    <property type="entry name" value="Urease, subunit C, domain 1"/>
    <property type="match status" value="1"/>
</dbReference>
<comment type="subcellular location">
    <subcellularLocation>
        <location evidence="7">Cytoplasm</location>
    </subcellularLocation>
</comment>
<keyword evidence="6 7" id="KW-0408">Iron</keyword>
<dbReference type="PANTHER" id="PTHR42752">
    <property type="entry name" value="IMIDAZOLONEPROPIONASE"/>
    <property type="match status" value="1"/>
</dbReference>
<feature type="binding site" evidence="7">
    <location>
        <position position="325"/>
    </location>
    <ligand>
        <name>N-formimidoyl-L-glutamate</name>
        <dbReference type="ChEBI" id="CHEBI:58928"/>
    </ligand>
</feature>
<feature type="binding site" evidence="7">
    <location>
        <position position="86"/>
    </location>
    <ligand>
        <name>4-imidazolone-5-propanoate</name>
        <dbReference type="ChEBI" id="CHEBI:77893"/>
    </ligand>
</feature>
<accession>A0ABS9BII5</accession>
<comment type="caution">
    <text evidence="9">The sequence shown here is derived from an EMBL/GenBank/DDBJ whole genome shotgun (WGS) entry which is preliminary data.</text>
</comment>
<comment type="cofactor">
    <cofactor evidence="7">
        <name>Zn(2+)</name>
        <dbReference type="ChEBI" id="CHEBI:29105"/>
    </cofactor>
    <cofactor evidence="7">
        <name>Fe(3+)</name>
        <dbReference type="ChEBI" id="CHEBI:29034"/>
    </cofactor>
    <text evidence="7">Binds 1 zinc or iron ion per subunit.</text>
</comment>
<feature type="binding site" evidence="7">
    <location>
        <position position="321"/>
    </location>
    <ligand>
        <name>Fe(3+)</name>
        <dbReference type="ChEBI" id="CHEBI:29034"/>
    </ligand>
</feature>
<feature type="binding site" evidence="7">
    <location>
        <position position="326"/>
    </location>
    <ligand>
        <name>4-imidazolone-5-propanoate</name>
        <dbReference type="ChEBI" id="CHEBI:77893"/>
    </ligand>
</feature>
<feature type="binding site" evidence="7">
    <location>
        <position position="247"/>
    </location>
    <ligand>
        <name>Fe(3+)</name>
        <dbReference type="ChEBI" id="CHEBI:29034"/>
    </ligand>
</feature>
<feature type="binding site" evidence="7">
    <location>
        <position position="79"/>
    </location>
    <ligand>
        <name>Zn(2+)</name>
        <dbReference type="ChEBI" id="CHEBI:29105"/>
    </ligand>
</feature>
<dbReference type="InterPro" id="IPR006680">
    <property type="entry name" value="Amidohydro-rel"/>
</dbReference>
<feature type="binding site" evidence="7">
    <location>
        <position position="79"/>
    </location>
    <ligand>
        <name>Fe(3+)</name>
        <dbReference type="ChEBI" id="CHEBI:29034"/>
    </ligand>
</feature>
<feature type="binding site" evidence="7">
    <location>
        <position position="77"/>
    </location>
    <ligand>
        <name>Fe(3+)</name>
        <dbReference type="ChEBI" id="CHEBI:29034"/>
    </ligand>
</feature>
<feature type="binding site" evidence="7">
    <location>
        <position position="247"/>
    </location>
    <ligand>
        <name>Zn(2+)</name>
        <dbReference type="ChEBI" id="CHEBI:29105"/>
    </ligand>
</feature>
<evidence type="ECO:0000259" key="8">
    <source>
        <dbReference type="Pfam" id="PF01979"/>
    </source>
</evidence>
<feature type="binding site" evidence="7">
    <location>
        <position position="149"/>
    </location>
    <ligand>
        <name>N-formimidoyl-L-glutamate</name>
        <dbReference type="ChEBI" id="CHEBI:58928"/>
    </ligand>
</feature>
<keyword evidence="7" id="KW-0963">Cytoplasm</keyword>
<feature type="binding site" evidence="7">
    <location>
        <position position="182"/>
    </location>
    <ligand>
        <name>4-imidazolone-5-propanoate</name>
        <dbReference type="ChEBI" id="CHEBI:77893"/>
    </ligand>
</feature>
<name>A0ABS9BII5_9BACT</name>
<evidence type="ECO:0000256" key="6">
    <source>
        <dbReference type="ARBA" id="ARBA00023004"/>
    </source>
</evidence>
<dbReference type="EC" id="3.5.2.7" evidence="1 7"/>
<evidence type="ECO:0000256" key="7">
    <source>
        <dbReference type="HAMAP-Rule" id="MF_00372"/>
    </source>
</evidence>
<dbReference type="Pfam" id="PF01979">
    <property type="entry name" value="Amidohydro_1"/>
    <property type="match status" value="1"/>
</dbReference>
<keyword evidence="3 7" id="KW-0378">Hydrolase</keyword>
<evidence type="ECO:0000313" key="9">
    <source>
        <dbReference type="EMBL" id="MCF1715135.1"/>
    </source>
</evidence>
<feature type="binding site" evidence="7">
    <location>
        <position position="77"/>
    </location>
    <ligand>
        <name>Zn(2+)</name>
        <dbReference type="ChEBI" id="CHEBI:29105"/>
    </ligand>
</feature>
<dbReference type="SUPFAM" id="SSF51556">
    <property type="entry name" value="Metallo-dependent hydrolases"/>
    <property type="match status" value="1"/>
</dbReference>
<evidence type="ECO:0000313" key="10">
    <source>
        <dbReference type="Proteomes" id="UP001200145"/>
    </source>
</evidence>
<feature type="binding site" evidence="7">
    <location>
        <position position="250"/>
    </location>
    <ligand>
        <name>4-imidazolone-5-propanoate</name>
        <dbReference type="ChEBI" id="CHEBI:77893"/>
    </ligand>
</feature>
<dbReference type="HAMAP" id="MF_00372">
    <property type="entry name" value="HutI"/>
    <property type="match status" value="1"/>
</dbReference>
<feature type="binding site" evidence="7">
    <location>
        <position position="321"/>
    </location>
    <ligand>
        <name>Zn(2+)</name>
        <dbReference type="ChEBI" id="CHEBI:29105"/>
    </ligand>
</feature>
<proteinExistence type="inferred from homology"/>
<protein>
    <recommendedName>
        <fullName evidence="1 7">Imidazolonepropionase</fullName>
        <ecNumber evidence="1 7">3.5.2.7</ecNumber>
    </recommendedName>
    <alternativeName>
        <fullName evidence="7">Imidazolone-5-propionate hydrolase</fullName>
    </alternativeName>
</protein>
<feature type="binding site" evidence="7">
    <location>
        <position position="323"/>
    </location>
    <ligand>
        <name>N-formimidoyl-L-glutamate</name>
        <dbReference type="ChEBI" id="CHEBI:58928"/>
    </ligand>
</feature>
<keyword evidence="5 7" id="KW-0862">Zinc</keyword>
<keyword evidence="2 7" id="KW-0479">Metal-binding</keyword>
<dbReference type="EMBL" id="JAKEVY010000002">
    <property type="protein sequence ID" value="MCF1715135.1"/>
    <property type="molecule type" value="Genomic_DNA"/>
</dbReference>
<comment type="function">
    <text evidence="7">Catalyzes the hydrolytic cleavage of the carbon-nitrogen bond in imidazolone-5-propanoate to yield N-formimidoyl-L-glutamate. It is the third step in the universal histidine degradation pathway.</text>
</comment>
<dbReference type="GO" id="GO:0050480">
    <property type="term" value="F:imidazolonepropionase activity"/>
    <property type="evidence" value="ECO:0007669"/>
    <property type="project" value="UniProtKB-EC"/>
</dbReference>
<dbReference type="Gene3D" id="3.20.20.140">
    <property type="entry name" value="Metal-dependent hydrolases"/>
    <property type="match status" value="1"/>
</dbReference>
<evidence type="ECO:0000256" key="2">
    <source>
        <dbReference type="ARBA" id="ARBA00022723"/>
    </source>
</evidence>
<dbReference type="InterPro" id="IPR011059">
    <property type="entry name" value="Metal-dep_hydrolase_composite"/>
</dbReference>
<organism evidence="9 10">
    <name type="scientific">Flavihumibacter fluminis</name>
    <dbReference type="NCBI Taxonomy" id="2909236"/>
    <lineage>
        <taxon>Bacteria</taxon>
        <taxon>Pseudomonadati</taxon>
        <taxon>Bacteroidota</taxon>
        <taxon>Chitinophagia</taxon>
        <taxon>Chitinophagales</taxon>
        <taxon>Chitinophagaceae</taxon>
        <taxon>Flavihumibacter</taxon>
    </lineage>
</organism>
<evidence type="ECO:0000256" key="4">
    <source>
        <dbReference type="ARBA" id="ARBA00022808"/>
    </source>
</evidence>
<dbReference type="RefSeq" id="WP_234866084.1">
    <property type="nucleotide sequence ID" value="NZ_JAKEVY010000002.1"/>
</dbReference>
<comment type="catalytic activity">
    <reaction evidence="7">
        <text>4-imidazolone-5-propanoate + H2O = N-formimidoyl-L-glutamate</text>
        <dbReference type="Rhea" id="RHEA:23660"/>
        <dbReference type="ChEBI" id="CHEBI:15377"/>
        <dbReference type="ChEBI" id="CHEBI:58928"/>
        <dbReference type="ChEBI" id="CHEBI:77893"/>
        <dbReference type="EC" id="3.5.2.7"/>
    </reaction>
</comment>
<dbReference type="NCBIfam" id="TIGR01224">
    <property type="entry name" value="hutI"/>
    <property type="match status" value="1"/>
</dbReference>
<evidence type="ECO:0000256" key="5">
    <source>
        <dbReference type="ARBA" id="ARBA00022833"/>
    </source>
</evidence>
<feature type="domain" description="Amidohydrolase-related" evidence="8">
    <location>
        <begin position="68"/>
        <end position="407"/>
    </location>
</feature>
<gene>
    <name evidence="7 9" type="primary">hutI</name>
    <name evidence="9" type="ORF">L0U88_10915</name>
</gene>
<comment type="pathway">
    <text evidence="7">Amino-acid degradation; L-histidine degradation into L-glutamate; N-formimidoyl-L-glutamate from L-histidine: step 3/3.</text>
</comment>
<evidence type="ECO:0000256" key="1">
    <source>
        <dbReference type="ARBA" id="ARBA00012864"/>
    </source>
</evidence>
<dbReference type="InterPro" id="IPR032466">
    <property type="entry name" value="Metal_Hydrolase"/>
</dbReference>
<dbReference type="PANTHER" id="PTHR42752:SF1">
    <property type="entry name" value="IMIDAZOLONEPROPIONASE-RELATED"/>
    <property type="match status" value="1"/>
</dbReference>